<keyword evidence="1" id="KW-0732">Signal</keyword>
<dbReference type="Gene3D" id="2.120.10.30">
    <property type="entry name" value="TolB, C-terminal domain"/>
    <property type="match status" value="1"/>
</dbReference>
<protein>
    <submittedName>
        <fullName evidence="3">T9SS type A sorting domain-containing protein</fullName>
    </submittedName>
</protein>
<dbReference type="SUPFAM" id="SSF63829">
    <property type="entry name" value="Calcium-dependent phosphotriesterase"/>
    <property type="match status" value="1"/>
</dbReference>
<organism evidence="3 4">
    <name type="scientific">Chryseobacterium terrae</name>
    <dbReference type="NCBI Taxonomy" id="3163299"/>
    <lineage>
        <taxon>Bacteria</taxon>
        <taxon>Pseudomonadati</taxon>
        <taxon>Bacteroidota</taxon>
        <taxon>Flavobacteriia</taxon>
        <taxon>Flavobacteriales</taxon>
        <taxon>Weeksellaceae</taxon>
        <taxon>Chryseobacterium group</taxon>
        <taxon>Chryseobacterium</taxon>
    </lineage>
</organism>
<evidence type="ECO:0000313" key="3">
    <source>
        <dbReference type="EMBL" id="MFL9834390.1"/>
    </source>
</evidence>
<sequence length="259" mass="27710">MWVANDGNQNGATPDTIVRYTTSGTFIGTYPAQDTSIFDMIDNKNGIVYISSFDGNGIKKIDYLGNPLPDLVGANVFASSQQINLMANGNLAVAVFANLSSSGNNAGVYVLSTTNGSILNYYPVTSSTLRGVIETSNGSLLYSTSNALFSINTTTGVKTQLVAGSFQYFTKADIPSLGVHDTKKNSTKIYPNPVIDVLNIDGNENVENIKVFAPDGKLVKNLDVNSKNYKLKVSDLPAGNYLMMLSSKGSSSSHKFIKK</sequence>
<name>A0ABW8Y4Y9_9FLAO</name>
<proteinExistence type="predicted"/>
<keyword evidence="4" id="KW-1185">Reference proteome</keyword>
<evidence type="ECO:0000256" key="1">
    <source>
        <dbReference type="ARBA" id="ARBA00022729"/>
    </source>
</evidence>
<gene>
    <name evidence="3" type="ORF">ABS765_10165</name>
</gene>
<dbReference type="InterPro" id="IPR026444">
    <property type="entry name" value="Secre_tail"/>
</dbReference>
<feature type="domain" description="Secretion system C-terminal sorting" evidence="2">
    <location>
        <begin position="189"/>
        <end position="257"/>
    </location>
</feature>
<reference evidence="3 4" key="1">
    <citation type="submission" date="2024-06" db="EMBL/GenBank/DDBJ databases">
        <authorList>
            <person name="Kaempfer P."/>
            <person name="Viver T."/>
        </authorList>
    </citation>
    <scope>NUCLEOTIDE SEQUENCE [LARGE SCALE GENOMIC DNA]</scope>
    <source>
        <strain evidence="3 4">ST-37</strain>
    </source>
</reference>
<dbReference type="EMBL" id="JBELPY010000005">
    <property type="protein sequence ID" value="MFL9834390.1"/>
    <property type="molecule type" value="Genomic_DNA"/>
</dbReference>
<comment type="caution">
    <text evidence="3">The sequence shown here is derived from an EMBL/GenBank/DDBJ whole genome shotgun (WGS) entry which is preliminary data.</text>
</comment>
<dbReference type="RefSeq" id="WP_408090169.1">
    <property type="nucleotide sequence ID" value="NZ_JBELPY010000005.1"/>
</dbReference>
<accession>A0ABW8Y4Y9</accession>
<dbReference type="Proteomes" id="UP001629058">
    <property type="component" value="Unassembled WGS sequence"/>
</dbReference>
<dbReference type="NCBIfam" id="TIGR04183">
    <property type="entry name" value="Por_Secre_tail"/>
    <property type="match status" value="1"/>
</dbReference>
<evidence type="ECO:0000313" key="4">
    <source>
        <dbReference type="Proteomes" id="UP001629058"/>
    </source>
</evidence>
<dbReference type="Pfam" id="PF18962">
    <property type="entry name" value="Por_Secre_tail"/>
    <property type="match status" value="1"/>
</dbReference>
<dbReference type="InterPro" id="IPR011042">
    <property type="entry name" value="6-blade_b-propeller_TolB-like"/>
</dbReference>
<evidence type="ECO:0000259" key="2">
    <source>
        <dbReference type="Pfam" id="PF18962"/>
    </source>
</evidence>